<reference evidence="5 6" key="1">
    <citation type="submission" date="2016-11" db="EMBL/GenBank/DDBJ databases">
        <authorList>
            <person name="Jaros S."/>
            <person name="Januszkiewicz K."/>
            <person name="Wedrychowicz H."/>
        </authorList>
    </citation>
    <scope>NUCLEOTIDE SEQUENCE [LARGE SCALE GENOMIC DNA]</scope>
    <source>
        <strain evidence="5 6">CGMCC 1.8863</strain>
    </source>
</reference>
<dbReference type="SUPFAM" id="SSF51735">
    <property type="entry name" value="NAD(P)-binding Rossmann-fold domains"/>
    <property type="match status" value="1"/>
</dbReference>
<dbReference type="InterPro" id="IPR022893">
    <property type="entry name" value="Shikimate_DH_fam"/>
</dbReference>
<evidence type="ECO:0000313" key="6">
    <source>
        <dbReference type="Proteomes" id="UP000184231"/>
    </source>
</evidence>
<dbReference type="GO" id="GO:0009073">
    <property type="term" value="P:aromatic amino acid family biosynthetic process"/>
    <property type="evidence" value="ECO:0007669"/>
    <property type="project" value="UniProtKB-KW"/>
</dbReference>
<evidence type="ECO:0000256" key="3">
    <source>
        <dbReference type="ARBA" id="ARBA00023141"/>
    </source>
</evidence>
<sequence length="254" mass="28421">MEITEKKKFRFGLIGKNISYSFSKGYFTNKFSKMGLDTHSYENFDLEEIEEFTNLLEGNNNIVGFNVTIPYKEKIMPLLTKIHPEAQKIGAVNTIKVIGNKTYGYNTDAHGFRQSIAPHLKDHHTKALILGTGGASKAVAHVFAELGISYNFVSRNPAEGQLQYKDLNKEIMANYSVIVNCTPLGTFPNIEEKPTIPYSFITEKHLLYDLIYNPDKTAFLLAGAAQGAQICNGANMLELQAEKAWSIWNSGEEL</sequence>
<dbReference type="AlphaFoldDB" id="A0A1M6J0Q5"/>
<dbReference type="Pfam" id="PF08501">
    <property type="entry name" value="Shikimate_dh_N"/>
    <property type="match status" value="1"/>
</dbReference>
<feature type="domain" description="Shikimate dehydrogenase substrate binding N-terminal" evidence="4">
    <location>
        <begin position="13"/>
        <end position="95"/>
    </location>
</feature>
<protein>
    <submittedName>
        <fullName evidence="5">Shikimate dehydrogenase</fullName>
    </submittedName>
</protein>
<dbReference type="Gene3D" id="3.40.50.10860">
    <property type="entry name" value="Leucine Dehydrogenase, chain A, domain 1"/>
    <property type="match status" value="1"/>
</dbReference>
<evidence type="ECO:0000259" key="4">
    <source>
        <dbReference type="Pfam" id="PF08501"/>
    </source>
</evidence>
<name>A0A1M6J0Q5_9FLAO</name>
<dbReference type="EMBL" id="FQYX01000020">
    <property type="protein sequence ID" value="SHJ40212.1"/>
    <property type="molecule type" value="Genomic_DNA"/>
</dbReference>
<proteinExistence type="predicted"/>
<dbReference type="InterPro" id="IPR036291">
    <property type="entry name" value="NAD(P)-bd_dom_sf"/>
</dbReference>
<accession>A0A1M6J0Q5</accession>
<keyword evidence="3" id="KW-0057">Aromatic amino acid biosynthesis</keyword>
<dbReference type="SUPFAM" id="SSF53223">
    <property type="entry name" value="Aminoacid dehydrogenase-like, N-terminal domain"/>
    <property type="match status" value="1"/>
</dbReference>
<dbReference type="OrthoDB" id="9792692at2"/>
<evidence type="ECO:0000313" key="5">
    <source>
        <dbReference type="EMBL" id="SHJ40212.1"/>
    </source>
</evidence>
<evidence type="ECO:0000256" key="1">
    <source>
        <dbReference type="ARBA" id="ARBA00004871"/>
    </source>
</evidence>
<dbReference type="GO" id="GO:0009423">
    <property type="term" value="P:chorismate biosynthetic process"/>
    <property type="evidence" value="ECO:0007669"/>
    <property type="project" value="TreeGrafter"/>
</dbReference>
<dbReference type="Gene3D" id="3.40.50.720">
    <property type="entry name" value="NAD(P)-binding Rossmann-like Domain"/>
    <property type="match status" value="1"/>
</dbReference>
<dbReference type="GO" id="GO:0004764">
    <property type="term" value="F:shikimate 3-dehydrogenase (NADP+) activity"/>
    <property type="evidence" value="ECO:0007669"/>
    <property type="project" value="InterPro"/>
</dbReference>
<dbReference type="PANTHER" id="PTHR21089">
    <property type="entry name" value="SHIKIMATE DEHYDROGENASE"/>
    <property type="match status" value="1"/>
</dbReference>
<evidence type="ECO:0000256" key="2">
    <source>
        <dbReference type="ARBA" id="ARBA00023002"/>
    </source>
</evidence>
<keyword evidence="3" id="KW-0028">Amino-acid biosynthesis</keyword>
<keyword evidence="2" id="KW-0560">Oxidoreductase</keyword>
<dbReference type="InterPro" id="IPR013708">
    <property type="entry name" value="Shikimate_DH-bd_N"/>
</dbReference>
<dbReference type="RefSeq" id="WP_072765003.1">
    <property type="nucleotide sequence ID" value="NZ_FQYX01000020.1"/>
</dbReference>
<dbReference type="CDD" id="cd01065">
    <property type="entry name" value="NAD_bind_Shikimate_DH"/>
    <property type="match status" value="1"/>
</dbReference>
<dbReference type="GO" id="GO:0005829">
    <property type="term" value="C:cytosol"/>
    <property type="evidence" value="ECO:0007669"/>
    <property type="project" value="TreeGrafter"/>
</dbReference>
<dbReference type="InterPro" id="IPR046346">
    <property type="entry name" value="Aminoacid_DH-like_N_sf"/>
</dbReference>
<comment type="pathway">
    <text evidence="1">Metabolic intermediate biosynthesis; chorismate biosynthesis; chorismate from D-erythrose 4-phosphate and phosphoenolpyruvate: step 4/7.</text>
</comment>
<dbReference type="STRING" id="558155.SAMN04487911_1203"/>
<organism evidence="5 6">
    <name type="scientific">Arenibacter nanhaiticus</name>
    <dbReference type="NCBI Taxonomy" id="558155"/>
    <lineage>
        <taxon>Bacteria</taxon>
        <taxon>Pseudomonadati</taxon>
        <taxon>Bacteroidota</taxon>
        <taxon>Flavobacteriia</taxon>
        <taxon>Flavobacteriales</taxon>
        <taxon>Flavobacteriaceae</taxon>
        <taxon>Arenibacter</taxon>
    </lineage>
</organism>
<dbReference type="GO" id="GO:0050661">
    <property type="term" value="F:NADP binding"/>
    <property type="evidence" value="ECO:0007669"/>
    <property type="project" value="TreeGrafter"/>
</dbReference>
<keyword evidence="6" id="KW-1185">Reference proteome</keyword>
<dbReference type="GO" id="GO:0019632">
    <property type="term" value="P:shikimate metabolic process"/>
    <property type="evidence" value="ECO:0007669"/>
    <property type="project" value="TreeGrafter"/>
</dbReference>
<gene>
    <name evidence="5" type="ORF">SAMN04487911_1203</name>
</gene>
<dbReference type="Proteomes" id="UP000184231">
    <property type="component" value="Unassembled WGS sequence"/>
</dbReference>
<dbReference type="PANTHER" id="PTHR21089:SF1">
    <property type="entry name" value="BIFUNCTIONAL 3-DEHYDROQUINATE DEHYDRATASE_SHIKIMATE DEHYDROGENASE, CHLOROPLASTIC"/>
    <property type="match status" value="1"/>
</dbReference>